<dbReference type="Gene3D" id="2.40.170.20">
    <property type="entry name" value="TonB-dependent receptor, beta-barrel domain"/>
    <property type="match status" value="2"/>
</dbReference>
<evidence type="ECO:0000313" key="17">
    <source>
        <dbReference type="EMBL" id="ATY33528.1"/>
    </source>
</evidence>
<comment type="similarity">
    <text evidence="11 12">Belongs to the TonB-dependent receptor family.</text>
</comment>
<dbReference type="OrthoDB" id="9760333at2"/>
<evidence type="ECO:0000256" key="4">
    <source>
        <dbReference type="ARBA" id="ARBA00022496"/>
    </source>
</evidence>
<keyword evidence="2 11" id="KW-0813">Transport</keyword>
<dbReference type="GO" id="GO:0006826">
    <property type="term" value="P:iron ion transport"/>
    <property type="evidence" value="ECO:0007669"/>
    <property type="project" value="UniProtKB-KW"/>
</dbReference>
<keyword evidence="4" id="KW-0410">Iron transport</keyword>
<name>A0A2K8MI10_9SPHN</name>
<accession>A0A2K8MI10</accession>
<feature type="domain" description="TonB-dependent receptor plug" evidence="16">
    <location>
        <begin position="87"/>
        <end position="197"/>
    </location>
</feature>
<keyword evidence="18" id="KW-1185">Reference proteome</keyword>
<keyword evidence="8 12" id="KW-0798">TonB box</keyword>
<comment type="subcellular location">
    <subcellularLocation>
        <location evidence="1 11">Cell outer membrane</location>
        <topology evidence="1 11">Multi-pass membrane protein</topology>
    </subcellularLocation>
</comment>
<dbReference type="CDD" id="cd01347">
    <property type="entry name" value="ligand_gated_channel"/>
    <property type="match status" value="1"/>
</dbReference>
<dbReference type="KEGG" id="sphc:CVN68_17435"/>
<keyword evidence="14" id="KW-0732">Signal</keyword>
<evidence type="ECO:0000256" key="14">
    <source>
        <dbReference type="SAM" id="SignalP"/>
    </source>
</evidence>
<evidence type="ECO:0000256" key="10">
    <source>
        <dbReference type="ARBA" id="ARBA00023237"/>
    </source>
</evidence>
<keyword evidence="6" id="KW-0408">Iron</keyword>
<evidence type="ECO:0000256" key="3">
    <source>
        <dbReference type="ARBA" id="ARBA00022452"/>
    </source>
</evidence>
<evidence type="ECO:0000256" key="8">
    <source>
        <dbReference type="ARBA" id="ARBA00023077"/>
    </source>
</evidence>
<evidence type="ECO:0000313" key="18">
    <source>
        <dbReference type="Proteomes" id="UP000229081"/>
    </source>
</evidence>
<dbReference type="InterPro" id="IPR000531">
    <property type="entry name" value="Beta-barrel_TonB"/>
</dbReference>
<keyword evidence="5 11" id="KW-0812">Transmembrane</keyword>
<dbReference type="PANTHER" id="PTHR32552">
    <property type="entry name" value="FERRICHROME IRON RECEPTOR-RELATED"/>
    <property type="match status" value="1"/>
</dbReference>
<keyword evidence="17" id="KW-0675">Receptor</keyword>
<dbReference type="InterPro" id="IPR036942">
    <property type="entry name" value="Beta-barrel_TonB_sf"/>
</dbReference>
<gene>
    <name evidence="17" type="ORF">CVN68_17435</name>
</gene>
<dbReference type="GO" id="GO:0009279">
    <property type="term" value="C:cell outer membrane"/>
    <property type="evidence" value="ECO:0007669"/>
    <property type="project" value="UniProtKB-SubCell"/>
</dbReference>
<feature type="chain" id="PRO_5014662095" evidence="14">
    <location>
        <begin position="31"/>
        <end position="856"/>
    </location>
</feature>
<dbReference type="InterPro" id="IPR012910">
    <property type="entry name" value="Plug_dom"/>
</dbReference>
<dbReference type="Pfam" id="PF07715">
    <property type="entry name" value="Plug"/>
    <property type="match status" value="1"/>
</dbReference>
<dbReference type="SUPFAM" id="SSF56935">
    <property type="entry name" value="Porins"/>
    <property type="match status" value="1"/>
</dbReference>
<reference evidence="17 18" key="1">
    <citation type="submission" date="2017-11" db="EMBL/GenBank/DDBJ databases">
        <title>Complete genome sequence of Sphingomonas sp. Strain Cra20, a psychrotolerant potential plant growth promoting rhizobacteria.</title>
        <authorList>
            <person name="Luo Y."/>
        </authorList>
    </citation>
    <scope>NUCLEOTIDE SEQUENCE [LARGE SCALE GENOMIC DNA]</scope>
    <source>
        <strain evidence="17 18">Cra20</strain>
    </source>
</reference>
<sequence>MQSTARSPFQRILLASVSASAMLVASPAMAQDADPQAAIVLAQAETPSAPGAKSTPPPPVDDTAPAQDDADMSAEIVVTAQFREQRLQDIPISITAVNAAQLESRSQTNLAQVADAAPNVSLKPQGASFGPSISASIRGVGQNDFNPAYEPGVGIYIDDVYYPQLTGAVFDLLDVDRVEILRGPQGTLAGRNSEGGAIKLYSRKPTGKDGGFVEGSYGSRNRIGLRAAADFKLTDKLFGRLSGVFKQQEGFVDRIDYGCAVPTSGIATTRAPGDCRISKLGGVGYQAVRGILQWEPSDALEVTLIGDYTHDEHTIAGEVLLATSTINSPNTNAAPGTPYDNRFVCGSYCNYITTGQPAGTWVPPIPADPFGAAGTRLAATSGTDRSIYDGWGVSGQINYTLSDMFSVSSITGYRAFETQFDSDDDLSPASIGFGSNSLVNWSFSQELRLNAKLGEAINFTLGGYYFEQESTYDSLQDIRYVPVYPLQFRQPDPTSAKAKAVFAHASWEPVENLTLSGGLRYTDESKDQTYFRLNLDGTVNRFLDPIGAAYGLAYSGPDTRDSNRNGNITEIVTALSGLTAHYDARRWDYRLAADYRLSDALLVYATLSTGFKGGGSNPRPFNAAQVISFAPEQLTAYEIGFKSDFFSRKVRLNMSAFLNNYKDIQIPVSTCPGAPCAARLNAGDGRVKGFEAELTAFPIPGLAIDASLSYLDFAYHADSLNPAAAYPTNPGGVDPNDPPTVPPWKANIGVQYKIDLGDAGSLTPRVDVNYQDKQYTGPTVIAGTRIRNFIPAYTLTNARLTWQNASKDLDVSLEMTNVFDKYYLLTIFDLRAAGAGFRKGRPGNPMEWAVSVKKKF</sequence>
<keyword evidence="9 11" id="KW-0472">Membrane</keyword>
<evidence type="ECO:0000256" key="9">
    <source>
        <dbReference type="ARBA" id="ARBA00023136"/>
    </source>
</evidence>
<feature type="signal peptide" evidence="14">
    <location>
        <begin position="1"/>
        <end position="30"/>
    </location>
</feature>
<evidence type="ECO:0000256" key="11">
    <source>
        <dbReference type="PROSITE-ProRule" id="PRU01360"/>
    </source>
</evidence>
<evidence type="ECO:0000256" key="2">
    <source>
        <dbReference type="ARBA" id="ARBA00022448"/>
    </source>
</evidence>
<evidence type="ECO:0000259" key="15">
    <source>
        <dbReference type="Pfam" id="PF00593"/>
    </source>
</evidence>
<evidence type="ECO:0000256" key="5">
    <source>
        <dbReference type="ARBA" id="ARBA00022692"/>
    </source>
</evidence>
<keyword evidence="10 11" id="KW-0998">Cell outer membrane</keyword>
<protein>
    <submittedName>
        <fullName evidence="17">TonB-dependent receptor</fullName>
    </submittedName>
</protein>
<dbReference type="Pfam" id="PF00593">
    <property type="entry name" value="TonB_dep_Rec_b-barrel"/>
    <property type="match status" value="1"/>
</dbReference>
<keyword evidence="3 11" id="KW-1134">Transmembrane beta strand</keyword>
<dbReference type="InterPro" id="IPR039426">
    <property type="entry name" value="TonB-dep_rcpt-like"/>
</dbReference>
<evidence type="ECO:0000256" key="12">
    <source>
        <dbReference type="RuleBase" id="RU003357"/>
    </source>
</evidence>
<evidence type="ECO:0000256" key="7">
    <source>
        <dbReference type="ARBA" id="ARBA00023065"/>
    </source>
</evidence>
<dbReference type="EMBL" id="CP024923">
    <property type="protein sequence ID" value="ATY33528.1"/>
    <property type="molecule type" value="Genomic_DNA"/>
</dbReference>
<feature type="domain" description="TonB-dependent receptor-like beta-barrel" evidence="15">
    <location>
        <begin position="369"/>
        <end position="818"/>
    </location>
</feature>
<dbReference type="RefSeq" id="WP_100283327.1">
    <property type="nucleotide sequence ID" value="NZ_CP024923.1"/>
</dbReference>
<feature type="region of interest" description="Disordered" evidence="13">
    <location>
        <begin position="46"/>
        <end position="67"/>
    </location>
</feature>
<dbReference type="AlphaFoldDB" id="A0A2K8MI10"/>
<proteinExistence type="inferred from homology"/>
<keyword evidence="7" id="KW-0406">Ion transport</keyword>
<organism evidence="17 18">
    <name type="scientific">Sphingomonas psychrotolerans</name>
    <dbReference type="NCBI Taxonomy" id="1327635"/>
    <lineage>
        <taxon>Bacteria</taxon>
        <taxon>Pseudomonadati</taxon>
        <taxon>Pseudomonadota</taxon>
        <taxon>Alphaproteobacteria</taxon>
        <taxon>Sphingomonadales</taxon>
        <taxon>Sphingomonadaceae</taxon>
        <taxon>Sphingomonas</taxon>
    </lineage>
</organism>
<evidence type="ECO:0000259" key="16">
    <source>
        <dbReference type="Pfam" id="PF07715"/>
    </source>
</evidence>
<evidence type="ECO:0000256" key="6">
    <source>
        <dbReference type="ARBA" id="ARBA00023004"/>
    </source>
</evidence>
<evidence type="ECO:0000256" key="1">
    <source>
        <dbReference type="ARBA" id="ARBA00004571"/>
    </source>
</evidence>
<dbReference type="PROSITE" id="PS52016">
    <property type="entry name" value="TONB_DEPENDENT_REC_3"/>
    <property type="match status" value="1"/>
</dbReference>
<dbReference type="PANTHER" id="PTHR32552:SF81">
    <property type="entry name" value="TONB-DEPENDENT OUTER MEMBRANE RECEPTOR"/>
    <property type="match status" value="1"/>
</dbReference>
<dbReference type="Proteomes" id="UP000229081">
    <property type="component" value="Chromosome"/>
</dbReference>
<evidence type="ECO:0000256" key="13">
    <source>
        <dbReference type="SAM" id="MobiDB-lite"/>
    </source>
</evidence>